<dbReference type="Pfam" id="PF00578">
    <property type="entry name" value="AhpC-TSA"/>
    <property type="match status" value="1"/>
</dbReference>
<feature type="active site" description="Cysteine sulfenic acid (-SOH) intermediate; for peroxidase activity" evidence="13">
    <location>
        <position position="48"/>
    </location>
</feature>
<evidence type="ECO:0000256" key="2">
    <source>
        <dbReference type="ARBA" id="ARBA00011245"/>
    </source>
</evidence>
<evidence type="ECO:0000256" key="9">
    <source>
        <dbReference type="ARBA" id="ARBA00032824"/>
    </source>
</evidence>
<dbReference type="STRING" id="1203554.HMPREF1476_01757"/>
<evidence type="ECO:0000256" key="10">
    <source>
        <dbReference type="ARBA" id="ARBA00038489"/>
    </source>
</evidence>
<evidence type="ECO:0000313" key="16">
    <source>
        <dbReference type="Proteomes" id="UP000014400"/>
    </source>
</evidence>
<keyword evidence="6" id="KW-0560">Oxidoreductase</keyword>
<dbReference type="GO" id="GO:0005737">
    <property type="term" value="C:cytoplasm"/>
    <property type="evidence" value="ECO:0007669"/>
    <property type="project" value="TreeGrafter"/>
</dbReference>
<gene>
    <name evidence="15" type="ORF">HMPREF1476_01757</name>
</gene>
<organism evidence="15 16">
    <name type="scientific">Sutterella wadsworthensis HGA0223</name>
    <dbReference type="NCBI Taxonomy" id="1203554"/>
    <lineage>
        <taxon>Bacteria</taxon>
        <taxon>Pseudomonadati</taxon>
        <taxon>Pseudomonadota</taxon>
        <taxon>Betaproteobacteria</taxon>
        <taxon>Burkholderiales</taxon>
        <taxon>Sutterellaceae</taxon>
        <taxon>Sutterella</taxon>
    </lineage>
</organism>
<dbReference type="PANTHER" id="PTHR42801">
    <property type="entry name" value="THIOREDOXIN-DEPENDENT PEROXIDE REDUCTASE"/>
    <property type="match status" value="1"/>
</dbReference>
<comment type="caution">
    <text evidence="15">The sequence shown here is derived from an EMBL/GenBank/DDBJ whole genome shotgun (WGS) entry which is preliminary data.</text>
</comment>
<reference evidence="15 16" key="1">
    <citation type="submission" date="2013-04" db="EMBL/GenBank/DDBJ databases">
        <title>The Genome Sequence of Sutterella wadsworthensis HGA0223.</title>
        <authorList>
            <consortium name="The Broad Institute Genomics Platform"/>
            <person name="Earl A."/>
            <person name="Ward D."/>
            <person name="Feldgarden M."/>
            <person name="Gevers D."/>
            <person name="Schmidt T.M."/>
            <person name="Dover J."/>
            <person name="Dai D."/>
            <person name="Walker B."/>
            <person name="Young S."/>
            <person name="Zeng Q."/>
            <person name="Gargeya S."/>
            <person name="Fitzgerald M."/>
            <person name="Haas B."/>
            <person name="Abouelleil A."/>
            <person name="Allen A.W."/>
            <person name="Alvarado L."/>
            <person name="Arachchi H.M."/>
            <person name="Berlin A.M."/>
            <person name="Chapman S.B."/>
            <person name="Gainer-Dewar J."/>
            <person name="Goldberg J."/>
            <person name="Griggs A."/>
            <person name="Gujja S."/>
            <person name="Hansen M."/>
            <person name="Howarth C."/>
            <person name="Imamovic A."/>
            <person name="Ireland A."/>
            <person name="Larimer J."/>
            <person name="McCowan C."/>
            <person name="Murphy C."/>
            <person name="Pearson M."/>
            <person name="Poon T.W."/>
            <person name="Priest M."/>
            <person name="Roberts A."/>
            <person name="Saif S."/>
            <person name="Shea T."/>
            <person name="Sisk P."/>
            <person name="Sykes S."/>
            <person name="Wortman J."/>
            <person name="Nusbaum C."/>
            <person name="Birren B."/>
        </authorList>
    </citation>
    <scope>NUCLEOTIDE SEQUENCE [LARGE SCALE GENOMIC DNA]</scope>
    <source>
        <strain evidence="15 16">HGA0223</strain>
    </source>
</reference>
<dbReference type="Gene3D" id="3.40.30.10">
    <property type="entry name" value="Glutaredoxin"/>
    <property type="match status" value="1"/>
</dbReference>
<evidence type="ECO:0000256" key="6">
    <source>
        <dbReference type="ARBA" id="ARBA00023002"/>
    </source>
</evidence>
<comment type="catalytic activity">
    <reaction evidence="12">
        <text>a hydroperoxide + [thioredoxin]-dithiol = an alcohol + [thioredoxin]-disulfide + H2O</text>
        <dbReference type="Rhea" id="RHEA:62620"/>
        <dbReference type="Rhea" id="RHEA-COMP:10698"/>
        <dbReference type="Rhea" id="RHEA-COMP:10700"/>
        <dbReference type="ChEBI" id="CHEBI:15377"/>
        <dbReference type="ChEBI" id="CHEBI:29950"/>
        <dbReference type="ChEBI" id="CHEBI:30879"/>
        <dbReference type="ChEBI" id="CHEBI:35924"/>
        <dbReference type="ChEBI" id="CHEBI:50058"/>
        <dbReference type="EC" id="1.11.1.24"/>
    </reaction>
</comment>
<evidence type="ECO:0000256" key="4">
    <source>
        <dbReference type="ARBA" id="ARBA00022559"/>
    </source>
</evidence>
<keyword evidence="8" id="KW-0676">Redox-active center</keyword>
<dbReference type="PROSITE" id="PS51352">
    <property type="entry name" value="THIOREDOXIN_2"/>
    <property type="match status" value="1"/>
</dbReference>
<dbReference type="EC" id="1.11.1.24" evidence="3"/>
<protein>
    <recommendedName>
        <fullName evidence="3">thioredoxin-dependent peroxiredoxin</fullName>
        <ecNumber evidence="3">1.11.1.24</ecNumber>
    </recommendedName>
    <alternativeName>
        <fullName evidence="9">Thioredoxin peroxidase</fullName>
    </alternativeName>
    <alternativeName>
        <fullName evidence="11">Thioredoxin-dependent peroxiredoxin Bcp</fullName>
    </alternativeName>
</protein>
<dbReference type="GO" id="GO:0008379">
    <property type="term" value="F:thioredoxin peroxidase activity"/>
    <property type="evidence" value="ECO:0007669"/>
    <property type="project" value="TreeGrafter"/>
</dbReference>
<keyword evidence="5" id="KW-0049">Antioxidant</keyword>
<dbReference type="RefSeq" id="WP_016474928.1">
    <property type="nucleotide sequence ID" value="NZ_KE150480.1"/>
</dbReference>
<dbReference type="GO" id="GO:0045454">
    <property type="term" value="P:cell redox homeostasis"/>
    <property type="evidence" value="ECO:0007669"/>
    <property type="project" value="TreeGrafter"/>
</dbReference>
<dbReference type="InterPro" id="IPR050924">
    <property type="entry name" value="Peroxiredoxin_BCP/PrxQ"/>
</dbReference>
<evidence type="ECO:0000259" key="14">
    <source>
        <dbReference type="PROSITE" id="PS51352"/>
    </source>
</evidence>
<evidence type="ECO:0000256" key="12">
    <source>
        <dbReference type="ARBA" id="ARBA00049091"/>
    </source>
</evidence>
<dbReference type="PIRSF" id="PIRSF000239">
    <property type="entry name" value="AHPC"/>
    <property type="match status" value="1"/>
</dbReference>
<dbReference type="HOGENOM" id="CLU_042529_14_1_4"/>
<keyword evidence="7" id="KW-1015">Disulfide bond</keyword>
<name>S3CD35_9BURK</name>
<dbReference type="eggNOG" id="COG1225">
    <property type="taxonomic scope" value="Bacteria"/>
</dbReference>
<evidence type="ECO:0000256" key="1">
    <source>
        <dbReference type="ARBA" id="ARBA00003330"/>
    </source>
</evidence>
<dbReference type="PATRIC" id="fig|1203554.3.peg.1840"/>
<dbReference type="InterPro" id="IPR013766">
    <property type="entry name" value="Thioredoxin_domain"/>
</dbReference>
<comment type="similarity">
    <text evidence="10">Belongs to the peroxiredoxin family. BCP/PrxQ subfamily.</text>
</comment>
<accession>S3CD35</accession>
<comment type="function">
    <text evidence="1">Thiol-specific peroxidase that catalyzes the reduction of hydrogen peroxide and organic hydroperoxides to water and alcohols, respectively. Plays a role in cell protection against oxidative stress by detoxifying peroxides and as sensor of hydrogen peroxide-mediated signaling events.</text>
</comment>
<dbReference type="SUPFAM" id="SSF52833">
    <property type="entry name" value="Thioredoxin-like"/>
    <property type="match status" value="1"/>
</dbReference>
<evidence type="ECO:0000256" key="5">
    <source>
        <dbReference type="ARBA" id="ARBA00022862"/>
    </source>
</evidence>
<feature type="domain" description="Thioredoxin" evidence="14">
    <location>
        <begin position="6"/>
        <end position="156"/>
    </location>
</feature>
<comment type="subunit">
    <text evidence="2">Monomer.</text>
</comment>
<keyword evidence="4" id="KW-0575">Peroxidase</keyword>
<evidence type="ECO:0000256" key="3">
    <source>
        <dbReference type="ARBA" id="ARBA00013017"/>
    </source>
</evidence>
<evidence type="ECO:0000256" key="7">
    <source>
        <dbReference type="ARBA" id="ARBA00023157"/>
    </source>
</evidence>
<sequence>MTEEVLKVGEPAPDFALKDDHGCVRTLKDFQGRKLILYFYPEDETPGCTIEAQGFRDHLEDFARAGWQVVGVSNDDVAAHCGFRDHHGLNFPLLCDVDRTLSNDCALMSEQVKDGKMRIRINRSTLLIDENGRLLKVMRGVAAREHVAELLQMLCSK</sequence>
<dbReference type="PANTHER" id="PTHR42801:SF4">
    <property type="entry name" value="AHPC_TSA FAMILY PROTEIN"/>
    <property type="match status" value="1"/>
</dbReference>
<dbReference type="InterPro" id="IPR024706">
    <property type="entry name" value="Peroxiredoxin_AhpC-typ"/>
</dbReference>
<dbReference type="InterPro" id="IPR036249">
    <property type="entry name" value="Thioredoxin-like_sf"/>
</dbReference>
<dbReference type="EMBL" id="ATCF01000024">
    <property type="protein sequence ID" value="EPD98464.1"/>
    <property type="molecule type" value="Genomic_DNA"/>
</dbReference>
<evidence type="ECO:0000313" key="15">
    <source>
        <dbReference type="EMBL" id="EPD98464.1"/>
    </source>
</evidence>
<dbReference type="CDD" id="cd03017">
    <property type="entry name" value="PRX_BCP"/>
    <property type="match status" value="1"/>
</dbReference>
<dbReference type="FunFam" id="3.40.30.10:FF:000007">
    <property type="entry name" value="Thioredoxin-dependent thiol peroxidase"/>
    <property type="match status" value="1"/>
</dbReference>
<dbReference type="Proteomes" id="UP000014400">
    <property type="component" value="Unassembled WGS sequence"/>
</dbReference>
<keyword evidence="16" id="KW-1185">Reference proteome</keyword>
<dbReference type="GO" id="GO:0034599">
    <property type="term" value="P:cellular response to oxidative stress"/>
    <property type="evidence" value="ECO:0007669"/>
    <property type="project" value="TreeGrafter"/>
</dbReference>
<evidence type="ECO:0000256" key="13">
    <source>
        <dbReference type="PIRSR" id="PIRSR000239-1"/>
    </source>
</evidence>
<evidence type="ECO:0000256" key="8">
    <source>
        <dbReference type="ARBA" id="ARBA00023284"/>
    </source>
</evidence>
<dbReference type="InterPro" id="IPR000866">
    <property type="entry name" value="AhpC/TSA"/>
</dbReference>
<evidence type="ECO:0000256" key="11">
    <source>
        <dbReference type="ARBA" id="ARBA00042639"/>
    </source>
</evidence>
<dbReference type="AlphaFoldDB" id="S3CD35"/>
<proteinExistence type="inferred from homology"/>